<dbReference type="InterPro" id="IPR016193">
    <property type="entry name" value="Cytidine_deaminase-like"/>
</dbReference>
<dbReference type="GO" id="GO:0006220">
    <property type="term" value="P:pyrimidine nucleotide metabolic process"/>
    <property type="evidence" value="ECO:0007669"/>
    <property type="project" value="InterPro"/>
</dbReference>
<evidence type="ECO:0000256" key="1">
    <source>
        <dbReference type="ARBA" id="ARBA00001947"/>
    </source>
</evidence>
<evidence type="ECO:0000256" key="5">
    <source>
        <dbReference type="ARBA" id="ARBA00022833"/>
    </source>
</evidence>
<dbReference type="InterPro" id="IPR015517">
    <property type="entry name" value="dCMP_deaminase-rel"/>
</dbReference>
<dbReference type="PROSITE" id="PS00903">
    <property type="entry name" value="CYT_DCMP_DEAMINASES_1"/>
    <property type="match status" value="1"/>
</dbReference>
<proteinExistence type="inferred from homology"/>
<dbReference type="Gene3D" id="3.40.140.10">
    <property type="entry name" value="Cytidine Deaminase, domain 2"/>
    <property type="match status" value="1"/>
</dbReference>
<dbReference type="PROSITE" id="PS51747">
    <property type="entry name" value="CYT_DCMP_DEAMINASES_2"/>
    <property type="match status" value="1"/>
</dbReference>
<dbReference type="GO" id="GO:0008270">
    <property type="term" value="F:zinc ion binding"/>
    <property type="evidence" value="ECO:0007669"/>
    <property type="project" value="InterPro"/>
</dbReference>
<evidence type="ECO:0000256" key="4">
    <source>
        <dbReference type="ARBA" id="ARBA00022801"/>
    </source>
</evidence>
<evidence type="ECO:0000256" key="2">
    <source>
        <dbReference type="ARBA" id="ARBA00006576"/>
    </source>
</evidence>
<dbReference type="InterPro" id="IPR016473">
    <property type="entry name" value="dCMP_deaminase"/>
</dbReference>
<dbReference type="SUPFAM" id="SSF53927">
    <property type="entry name" value="Cytidine deaminase-like"/>
    <property type="match status" value="1"/>
</dbReference>
<reference evidence="7" key="1">
    <citation type="journal article" date="2015" name="Nature">
        <title>Complex archaea that bridge the gap between prokaryotes and eukaryotes.</title>
        <authorList>
            <person name="Spang A."/>
            <person name="Saw J.H."/>
            <person name="Jorgensen S.L."/>
            <person name="Zaremba-Niedzwiedzka K."/>
            <person name="Martijn J."/>
            <person name="Lind A.E."/>
            <person name="van Eijk R."/>
            <person name="Schleper C."/>
            <person name="Guy L."/>
            <person name="Ettema T.J."/>
        </authorList>
    </citation>
    <scope>NUCLEOTIDE SEQUENCE</scope>
</reference>
<gene>
    <name evidence="7" type="ORF">LCGC14_2123070</name>
</gene>
<sequence>MAKERPDVDNYFMNIARVVSSRSTCLRRNVGSVIVRGKQIVSTGYNGAPQGMSHCLDIGCAREGVPSGERSELCRGAHAEQNAINFSARYGISIEGSTVYSTHLPCSWCAKSILNAGIIRVVFFEDYPDAQSKELLSLIKLQRIKGYSSIPI</sequence>
<dbReference type="EMBL" id="LAZR01026470">
    <property type="protein sequence ID" value="KKL68627.1"/>
    <property type="molecule type" value="Genomic_DNA"/>
</dbReference>
<protein>
    <recommendedName>
        <fullName evidence="6">CMP/dCMP-type deaminase domain-containing protein</fullName>
    </recommendedName>
</protein>
<evidence type="ECO:0000256" key="3">
    <source>
        <dbReference type="ARBA" id="ARBA00022723"/>
    </source>
</evidence>
<dbReference type="InterPro" id="IPR016192">
    <property type="entry name" value="APOBEC/CMP_deaminase_Zn-bd"/>
</dbReference>
<dbReference type="AlphaFoldDB" id="A0A0F9GZW6"/>
<name>A0A0F9GZW6_9ZZZZ</name>
<evidence type="ECO:0000313" key="7">
    <source>
        <dbReference type="EMBL" id="KKL68627.1"/>
    </source>
</evidence>
<dbReference type="PANTHER" id="PTHR11086:SF18">
    <property type="entry name" value="DEOXYCYTIDYLATE DEAMINASE"/>
    <property type="match status" value="1"/>
</dbReference>
<dbReference type="Pfam" id="PF00383">
    <property type="entry name" value="dCMP_cyt_deam_1"/>
    <property type="match status" value="1"/>
</dbReference>
<comment type="caution">
    <text evidence="7">The sequence shown here is derived from an EMBL/GenBank/DDBJ whole genome shotgun (WGS) entry which is preliminary data.</text>
</comment>
<dbReference type="GO" id="GO:0004132">
    <property type="term" value="F:dCMP deaminase activity"/>
    <property type="evidence" value="ECO:0007669"/>
    <property type="project" value="InterPro"/>
</dbReference>
<keyword evidence="3" id="KW-0479">Metal-binding</keyword>
<dbReference type="PANTHER" id="PTHR11086">
    <property type="entry name" value="DEOXYCYTIDYLATE DEAMINASE-RELATED"/>
    <property type="match status" value="1"/>
</dbReference>
<feature type="domain" description="CMP/dCMP-type deaminase" evidence="6">
    <location>
        <begin position="7"/>
        <end position="134"/>
    </location>
</feature>
<evidence type="ECO:0000259" key="6">
    <source>
        <dbReference type="PROSITE" id="PS51747"/>
    </source>
</evidence>
<comment type="cofactor">
    <cofactor evidence="1">
        <name>Zn(2+)</name>
        <dbReference type="ChEBI" id="CHEBI:29105"/>
    </cofactor>
</comment>
<dbReference type="GO" id="GO:0005737">
    <property type="term" value="C:cytoplasm"/>
    <property type="evidence" value="ECO:0007669"/>
    <property type="project" value="TreeGrafter"/>
</dbReference>
<keyword evidence="5" id="KW-0862">Zinc</keyword>
<dbReference type="InterPro" id="IPR035105">
    <property type="entry name" value="Deoxycytidylate_deaminase_dom"/>
</dbReference>
<accession>A0A0F9GZW6</accession>
<dbReference type="PIRSF" id="PIRSF006019">
    <property type="entry name" value="dCMP_deaminase"/>
    <property type="match status" value="1"/>
</dbReference>
<dbReference type="InterPro" id="IPR002125">
    <property type="entry name" value="CMP_dCMP_dom"/>
</dbReference>
<organism evidence="7">
    <name type="scientific">marine sediment metagenome</name>
    <dbReference type="NCBI Taxonomy" id="412755"/>
    <lineage>
        <taxon>unclassified sequences</taxon>
        <taxon>metagenomes</taxon>
        <taxon>ecological metagenomes</taxon>
    </lineage>
</organism>
<comment type="similarity">
    <text evidence="2">Belongs to the cytidine and deoxycytidylate deaminase family.</text>
</comment>
<keyword evidence="4" id="KW-0378">Hydrolase</keyword>
<dbReference type="CDD" id="cd01286">
    <property type="entry name" value="deoxycytidylate_deaminase"/>
    <property type="match status" value="1"/>
</dbReference>